<keyword evidence="3" id="KW-1185">Reference proteome</keyword>
<proteinExistence type="predicted"/>
<evidence type="ECO:0000313" key="3">
    <source>
        <dbReference type="Proteomes" id="UP000004105"/>
    </source>
</evidence>
<dbReference type="Proteomes" id="UP000004105">
    <property type="component" value="Unassembled WGS sequence"/>
</dbReference>
<organism evidence="2 3">
    <name type="scientific">Neisseria bacilliformis ATCC BAA-1200</name>
    <dbReference type="NCBI Taxonomy" id="888742"/>
    <lineage>
        <taxon>Bacteria</taxon>
        <taxon>Pseudomonadati</taxon>
        <taxon>Pseudomonadota</taxon>
        <taxon>Betaproteobacteria</taxon>
        <taxon>Neisseriales</taxon>
        <taxon>Neisseriaceae</taxon>
        <taxon>Neisseria</taxon>
    </lineage>
</organism>
<dbReference type="EMBL" id="AFAY01000048">
    <property type="protein sequence ID" value="EGF09007.1"/>
    <property type="molecule type" value="Genomic_DNA"/>
</dbReference>
<sequence>MQIRKSGIIIRIHKSDSSGGLSQHCRKHRRNSQILPRQNKIRPSEKSGQSSETQICRKFCAPRKKRRLVLTTAFFCIFYVKGNLL</sequence>
<reference evidence="2 3" key="1">
    <citation type="submission" date="2011-02" db="EMBL/GenBank/DDBJ databases">
        <authorList>
            <person name="Muzny D."/>
            <person name="Qin X."/>
            <person name="Deng J."/>
            <person name="Jiang H."/>
            <person name="Liu Y."/>
            <person name="Qu J."/>
            <person name="Song X.-Z."/>
            <person name="Zhang L."/>
            <person name="Thornton R."/>
            <person name="Coyle M."/>
            <person name="Francisco L."/>
            <person name="Jackson L."/>
            <person name="Javaid M."/>
            <person name="Korchina V."/>
            <person name="Kovar C."/>
            <person name="Mata R."/>
            <person name="Mathew T."/>
            <person name="Ngo R."/>
            <person name="Nguyen L."/>
            <person name="Nguyen N."/>
            <person name="Okwuonu G."/>
            <person name="Ongeri F."/>
            <person name="Pham C."/>
            <person name="Simmons D."/>
            <person name="Wilczek-Boney K."/>
            <person name="Hale W."/>
            <person name="Jakkamsetti A."/>
            <person name="Pham P."/>
            <person name="Ruth R."/>
            <person name="San Lucas F."/>
            <person name="Warren J."/>
            <person name="Zhang J."/>
            <person name="Zhao Z."/>
            <person name="Zhou C."/>
            <person name="Zhu D."/>
            <person name="Lee S."/>
            <person name="Bess C."/>
            <person name="Blankenburg K."/>
            <person name="Forbes L."/>
            <person name="Fu Q."/>
            <person name="Gubbala S."/>
            <person name="Hirani K."/>
            <person name="Jayaseelan J.C."/>
            <person name="Lara F."/>
            <person name="Munidasa M."/>
            <person name="Palculict T."/>
            <person name="Patil S."/>
            <person name="Pu L.-L."/>
            <person name="Saada N."/>
            <person name="Tang L."/>
            <person name="Weissenberger G."/>
            <person name="Zhu Y."/>
            <person name="Hemphill L."/>
            <person name="Shang Y."/>
            <person name="Youmans B."/>
            <person name="Ayvaz T."/>
            <person name="Ross M."/>
            <person name="Santibanez J."/>
            <person name="Aqrawi P."/>
            <person name="Gross S."/>
            <person name="Joshi V."/>
            <person name="Fowler G."/>
            <person name="Nazareth L."/>
            <person name="Reid J."/>
            <person name="Worley K."/>
            <person name="Petrosino J."/>
            <person name="Highlander S."/>
            <person name="Gibbs R."/>
        </authorList>
    </citation>
    <scope>NUCLEOTIDE SEQUENCE [LARGE SCALE GENOMIC DNA]</scope>
    <source>
        <strain evidence="2 3">ATCC BAA-1200</strain>
    </source>
</reference>
<evidence type="ECO:0000313" key="2">
    <source>
        <dbReference type="EMBL" id="EGF09007.1"/>
    </source>
</evidence>
<evidence type="ECO:0000256" key="1">
    <source>
        <dbReference type="SAM" id="MobiDB-lite"/>
    </source>
</evidence>
<name>F2BFD5_9NEIS</name>
<dbReference type="AlphaFoldDB" id="F2BFD5"/>
<gene>
    <name evidence="2" type="ORF">HMPREF9123_2442</name>
</gene>
<comment type="caution">
    <text evidence="2">The sequence shown here is derived from an EMBL/GenBank/DDBJ whole genome shotgun (WGS) entry which is preliminary data.</text>
</comment>
<dbReference type="HOGENOM" id="CLU_2509222_0_0_4"/>
<protein>
    <submittedName>
        <fullName evidence="2">Uncharacterized protein</fullName>
    </submittedName>
</protein>
<feature type="region of interest" description="Disordered" evidence="1">
    <location>
        <begin position="15"/>
        <end position="53"/>
    </location>
</feature>
<accession>F2BFD5</accession>